<organism evidence="1 2">
    <name type="scientific">Desulfoprunum benzoelyticum</name>
    <dbReference type="NCBI Taxonomy" id="1506996"/>
    <lineage>
        <taxon>Bacteria</taxon>
        <taxon>Pseudomonadati</taxon>
        <taxon>Thermodesulfobacteriota</taxon>
        <taxon>Desulfobulbia</taxon>
        <taxon>Desulfobulbales</taxon>
        <taxon>Desulfobulbaceae</taxon>
        <taxon>Desulfoprunum</taxon>
    </lineage>
</organism>
<evidence type="ECO:0000313" key="1">
    <source>
        <dbReference type="EMBL" id="MBB5349175.1"/>
    </source>
</evidence>
<dbReference type="AlphaFoldDB" id="A0A840UU13"/>
<dbReference type="Proteomes" id="UP000539642">
    <property type="component" value="Unassembled WGS sequence"/>
</dbReference>
<comment type="caution">
    <text evidence="1">The sequence shown here is derived from an EMBL/GenBank/DDBJ whole genome shotgun (WGS) entry which is preliminary data.</text>
</comment>
<accession>A0A840UU13</accession>
<dbReference type="InterPro" id="IPR057148">
    <property type="entry name" value="DUF7826"/>
</dbReference>
<proteinExistence type="predicted"/>
<evidence type="ECO:0000313" key="2">
    <source>
        <dbReference type="Proteomes" id="UP000539642"/>
    </source>
</evidence>
<protein>
    <submittedName>
        <fullName evidence="1">Uncharacterized protein</fullName>
    </submittedName>
</protein>
<dbReference type="Pfam" id="PF25159">
    <property type="entry name" value="DUF7826"/>
    <property type="match status" value="1"/>
</dbReference>
<sequence>MSACVEEHLDNEWFVVRHSGEIPEIALYAARHYLTEAEDGPRLNLSQDQWGRLLDAASVRYREIVLRDLQLDNRDTSIYRGLARSIANYRRFESFCRRHGLDMQDFCREVAAALLIFLAAEAAQVASGDRKSCINCTFTDLNDFACRIGLVSDSLPMSIRRLCPEE</sequence>
<name>A0A840UU13_9BACT</name>
<reference evidence="1 2" key="1">
    <citation type="submission" date="2020-08" db="EMBL/GenBank/DDBJ databases">
        <title>Genomic Encyclopedia of Type Strains, Phase IV (KMG-IV): sequencing the most valuable type-strain genomes for metagenomic binning, comparative biology and taxonomic classification.</title>
        <authorList>
            <person name="Goeker M."/>
        </authorList>
    </citation>
    <scope>NUCLEOTIDE SEQUENCE [LARGE SCALE GENOMIC DNA]</scope>
    <source>
        <strain evidence="1 2">DSM 28570</strain>
    </source>
</reference>
<keyword evidence="2" id="KW-1185">Reference proteome</keyword>
<dbReference type="EMBL" id="JACHEO010000020">
    <property type="protein sequence ID" value="MBB5349175.1"/>
    <property type="molecule type" value="Genomic_DNA"/>
</dbReference>
<dbReference type="RefSeq" id="WP_183351982.1">
    <property type="nucleotide sequence ID" value="NZ_JACHEO010000020.1"/>
</dbReference>
<gene>
    <name evidence="1" type="ORF">HNQ81_002926</name>
</gene>